<name>A0A5C3NKM3_9AGAM</name>
<dbReference type="SUPFAM" id="SSF57850">
    <property type="entry name" value="RING/U-box"/>
    <property type="match status" value="1"/>
</dbReference>
<dbReference type="EC" id="2.3.2.27" evidence="15"/>
<dbReference type="OrthoDB" id="10266039at2759"/>
<keyword evidence="11 15" id="KW-0175">Coiled coil</keyword>
<dbReference type="STRING" id="5364.A0A5C3NKM3"/>
<comment type="function">
    <text evidence="13">E3 ubiquitin-protein ligase that mediates monoubiquitination of histone H2B to form H2BK123ub1. H2BK123ub1 gives a specific tag for epigenetic transcriptional activation and is also a prerequisite for H3K4me and H3K79me formation.</text>
</comment>
<keyword evidence="7 14" id="KW-0863">Zinc-finger</keyword>
<evidence type="ECO:0000256" key="5">
    <source>
        <dbReference type="ARBA" id="ARBA00022679"/>
    </source>
</evidence>
<dbReference type="PANTHER" id="PTHR23163:SF0">
    <property type="entry name" value="E3 UBIQUITIN-PROTEIN LIGASE BRE1"/>
    <property type="match status" value="1"/>
</dbReference>
<dbReference type="InterPro" id="IPR018957">
    <property type="entry name" value="Znf_C3HC4_RING-type"/>
</dbReference>
<evidence type="ECO:0000256" key="17">
    <source>
        <dbReference type="SAM" id="MobiDB-lite"/>
    </source>
</evidence>
<dbReference type="GO" id="GO:0061630">
    <property type="term" value="F:ubiquitin protein ligase activity"/>
    <property type="evidence" value="ECO:0007669"/>
    <property type="project" value="UniProtKB-EC"/>
</dbReference>
<dbReference type="InterPro" id="IPR001841">
    <property type="entry name" value="Znf_RING"/>
</dbReference>
<dbReference type="GO" id="GO:0016567">
    <property type="term" value="P:protein ubiquitination"/>
    <property type="evidence" value="ECO:0007669"/>
    <property type="project" value="UniProtKB-UniRule"/>
</dbReference>
<keyword evidence="10 15" id="KW-0156">Chromatin regulator</keyword>
<dbReference type="GO" id="GO:0033503">
    <property type="term" value="C:HULC complex"/>
    <property type="evidence" value="ECO:0007669"/>
    <property type="project" value="TreeGrafter"/>
</dbReference>
<comment type="pathway">
    <text evidence="3 15">Protein modification; protein ubiquitination.</text>
</comment>
<dbReference type="Pfam" id="PF00097">
    <property type="entry name" value="zf-C3HC4"/>
    <property type="match status" value="1"/>
</dbReference>
<evidence type="ECO:0000256" key="11">
    <source>
        <dbReference type="ARBA" id="ARBA00023054"/>
    </source>
</evidence>
<keyword evidence="5 15" id="KW-0808">Transferase</keyword>
<evidence type="ECO:0000256" key="4">
    <source>
        <dbReference type="ARBA" id="ARBA00005555"/>
    </source>
</evidence>
<evidence type="ECO:0000256" key="2">
    <source>
        <dbReference type="ARBA" id="ARBA00004123"/>
    </source>
</evidence>
<feature type="compositionally biased region" description="Basic and acidic residues" evidence="17">
    <location>
        <begin position="273"/>
        <end position="283"/>
    </location>
</feature>
<evidence type="ECO:0000259" key="18">
    <source>
        <dbReference type="PROSITE" id="PS50089"/>
    </source>
</evidence>
<reference evidence="19 20" key="1">
    <citation type="journal article" date="2019" name="Nat. Ecol. Evol.">
        <title>Megaphylogeny resolves global patterns of mushroom evolution.</title>
        <authorList>
            <person name="Varga T."/>
            <person name="Krizsan K."/>
            <person name="Foldi C."/>
            <person name="Dima B."/>
            <person name="Sanchez-Garcia M."/>
            <person name="Sanchez-Ramirez S."/>
            <person name="Szollosi G.J."/>
            <person name="Szarkandi J.G."/>
            <person name="Papp V."/>
            <person name="Albert L."/>
            <person name="Andreopoulos W."/>
            <person name="Angelini C."/>
            <person name="Antonin V."/>
            <person name="Barry K.W."/>
            <person name="Bougher N.L."/>
            <person name="Buchanan P."/>
            <person name="Buyck B."/>
            <person name="Bense V."/>
            <person name="Catcheside P."/>
            <person name="Chovatia M."/>
            <person name="Cooper J."/>
            <person name="Damon W."/>
            <person name="Desjardin D."/>
            <person name="Finy P."/>
            <person name="Geml J."/>
            <person name="Haridas S."/>
            <person name="Hughes K."/>
            <person name="Justo A."/>
            <person name="Karasinski D."/>
            <person name="Kautmanova I."/>
            <person name="Kiss B."/>
            <person name="Kocsube S."/>
            <person name="Kotiranta H."/>
            <person name="LaButti K.M."/>
            <person name="Lechner B.E."/>
            <person name="Liimatainen K."/>
            <person name="Lipzen A."/>
            <person name="Lukacs Z."/>
            <person name="Mihaltcheva S."/>
            <person name="Morgado L.N."/>
            <person name="Niskanen T."/>
            <person name="Noordeloos M.E."/>
            <person name="Ohm R.A."/>
            <person name="Ortiz-Santana B."/>
            <person name="Ovrebo C."/>
            <person name="Racz N."/>
            <person name="Riley R."/>
            <person name="Savchenko A."/>
            <person name="Shiryaev A."/>
            <person name="Soop K."/>
            <person name="Spirin V."/>
            <person name="Szebenyi C."/>
            <person name="Tomsovsky M."/>
            <person name="Tulloss R.E."/>
            <person name="Uehling J."/>
            <person name="Grigoriev I.V."/>
            <person name="Vagvolgyi C."/>
            <person name="Papp T."/>
            <person name="Martin F.M."/>
            <person name="Miettinen O."/>
            <person name="Hibbett D.S."/>
            <person name="Nagy L.G."/>
        </authorList>
    </citation>
    <scope>NUCLEOTIDE SEQUENCE [LARGE SCALE GENOMIC DNA]</scope>
    <source>
        <strain evidence="19 20">OMC1185</strain>
    </source>
</reference>
<comment type="subcellular location">
    <subcellularLocation>
        <location evidence="2 15">Nucleus</location>
    </subcellularLocation>
</comment>
<evidence type="ECO:0000256" key="8">
    <source>
        <dbReference type="ARBA" id="ARBA00022786"/>
    </source>
</evidence>
<sequence>MESRKRAHVEDAEPIVTKKRAVSTEYGSPTRVTRAATEADEPQENNELELFRKEAIFRRMKHYSREHERSQHRIAELERRRDACEAGLSAIQACWAQLIGTIRLLVNPEALPPADIDTKDLFDMSVHVDSESSLELEKALQQRMDATRELVASFVQIGSQTGRALSEDDMYISCQKARTECNALRSEVSVMRARLADVESEKESYHSRLVAAENRLERLSSRTVPKSESYNEPLPKEALKEEPASNGVPSSPAKVEDVQMKDETEVQQASAQEESHPATEEAKPNGIHPTVEDMDDWRDIAYTREKEIRKLEEEIARLKVAQVGYETELKAPSKVILATNPTYAALLFGYQTCKRREQDLDDDLRKARKEAEELSKKLREDHDKGNAQTAKVQQEYQSMLAKRDADLVRLRDQRDQQQAELQERKHKDSERIAALESEVKRLRTRIAASTGDEELVKFLFSDEFILDRTYVDELKARLEKAETEVTALKESLASLSTHHPDVAQHIQSEAEARQRATDLAKELEKYQSIFGDISSASASDLPGQMRAKDDELQKLRLQLQQQTQAETALYTELEKLSAAWEGLDKQVKNKVFDLSAMEEKLQKTLSDRAKLENKFYAAMRDKEAVENERKNLVREREKNGRSVANLMDENGNLKSQMDALRSQQAEGLKLSEEYGPQLGRLTDELKEMELTIKAEQAKAHAAKEAYKEALDKHFEQQANLRRREEAIKRKEKEVERMQTEVDRKLRRASESGKGKEREREEELQGEVDSLMSILKCSTCKQSMRNTVITKCMHSFCKQCVEARISTRQRKCPACNLPFGQGDVQSLYFQ</sequence>
<dbReference type="InterPro" id="IPR017907">
    <property type="entry name" value="Znf_RING_CS"/>
</dbReference>
<evidence type="ECO:0000256" key="3">
    <source>
        <dbReference type="ARBA" id="ARBA00004906"/>
    </source>
</evidence>
<proteinExistence type="inferred from homology"/>
<accession>A0A5C3NKM3</accession>
<dbReference type="Pfam" id="PF08647">
    <property type="entry name" value="BRE1"/>
    <property type="match status" value="1"/>
</dbReference>
<dbReference type="GO" id="GO:0006325">
    <property type="term" value="P:chromatin organization"/>
    <property type="evidence" value="ECO:0007669"/>
    <property type="project" value="UniProtKB-KW"/>
</dbReference>
<keyword evidence="12 15" id="KW-0539">Nucleus</keyword>
<evidence type="ECO:0000256" key="1">
    <source>
        <dbReference type="ARBA" id="ARBA00000900"/>
    </source>
</evidence>
<protein>
    <recommendedName>
        <fullName evidence="15">E3 ubiquitin protein ligase</fullName>
        <ecNumber evidence="15">2.3.2.27</ecNumber>
    </recommendedName>
</protein>
<feature type="region of interest" description="Disordered" evidence="17">
    <location>
        <begin position="1"/>
        <end position="44"/>
    </location>
</feature>
<organism evidence="19 20">
    <name type="scientific">Heliocybe sulcata</name>
    <dbReference type="NCBI Taxonomy" id="5364"/>
    <lineage>
        <taxon>Eukaryota</taxon>
        <taxon>Fungi</taxon>
        <taxon>Dikarya</taxon>
        <taxon>Basidiomycota</taxon>
        <taxon>Agaricomycotina</taxon>
        <taxon>Agaricomycetes</taxon>
        <taxon>Gloeophyllales</taxon>
        <taxon>Gloeophyllaceae</taxon>
        <taxon>Heliocybe</taxon>
    </lineage>
</organism>
<evidence type="ECO:0000313" key="20">
    <source>
        <dbReference type="Proteomes" id="UP000305948"/>
    </source>
</evidence>
<dbReference type="GO" id="GO:0005634">
    <property type="term" value="C:nucleus"/>
    <property type="evidence" value="ECO:0007669"/>
    <property type="project" value="UniProtKB-SubCell"/>
</dbReference>
<feature type="compositionally biased region" description="Basic and acidic residues" evidence="17">
    <location>
        <begin position="1"/>
        <end position="11"/>
    </location>
</feature>
<feature type="coiled-coil region" evidence="16">
    <location>
        <begin position="301"/>
        <end position="565"/>
    </location>
</feature>
<feature type="compositionally biased region" description="Basic and acidic residues" evidence="17">
    <location>
        <begin position="254"/>
        <end position="264"/>
    </location>
</feature>
<keyword evidence="8 15" id="KW-0833">Ubl conjugation pathway</keyword>
<gene>
    <name evidence="19" type="ORF">OE88DRAFT_1732858</name>
</gene>
<evidence type="ECO:0000256" key="14">
    <source>
        <dbReference type="PROSITE-ProRule" id="PRU00175"/>
    </source>
</evidence>
<dbReference type="PROSITE" id="PS50089">
    <property type="entry name" value="ZF_RING_2"/>
    <property type="match status" value="1"/>
</dbReference>
<dbReference type="AlphaFoldDB" id="A0A5C3NKM3"/>
<dbReference type="CDD" id="cd16499">
    <property type="entry name" value="RING-HC_Bre1-like"/>
    <property type="match status" value="1"/>
</dbReference>
<dbReference type="UniPathway" id="UPA00143"/>
<evidence type="ECO:0000256" key="13">
    <source>
        <dbReference type="ARBA" id="ARBA00059679"/>
    </source>
</evidence>
<evidence type="ECO:0000256" key="9">
    <source>
        <dbReference type="ARBA" id="ARBA00022833"/>
    </source>
</evidence>
<comment type="catalytic activity">
    <reaction evidence="1 15">
        <text>S-ubiquitinyl-[E2 ubiquitin-conjugating enzyme]-L-cysteine + [acceptor protein]-L-lysine = [E2 ubiquitin-conjugating enzyme]-L-cysteine + N(6)-ubiquitinyl-[acceptor protein]-L-lysine.</text>
        <dbReference type="EC" id="2.3.2.27"/>
    </reaction>
</comment>
<evidence type="ECO:0000256" key="15">
    <source>
        <dbReference type="RuleBase" id="RU365038"/>
    </source>
</evidence>
<keyword evidence="20" id="KW-1185">Reference proteome</keyword>
<dbReference type="InterPro" id="IPR013083">
    <property type="entry name" value="Znf_RING/FYVE/PHD"/>
</dbReference>
<feature type="region of interest" description="Disordered" evidence="17">
    <location>
        <begin position="220"/>
        <end position="292"/>
    </location>
</feature>
<feature type="compositionally biased region" description="Polar residues" evidence="17">
    <location>
        <begin position="221"/>
        <end position="230"/>
    </location>
</feature>
<dbReference type="GO" id="GO:0008270">
    <property type="term" value="F:zinc ion binding"/>
    <property type="evidence" value="ECO:0007669"/>
    <property type="project" value="UniProtKB-KW"/>
</dbReference>
<dbReference type="Pfam" id="PF26095">
    <property type="entry name" value="CC_Bre1"/>
    <property type="match status" value="1"/>
</dbReference>
<dbReference type="InterPro" id="IPR013956">
    <property type="entry name" value="E3_ubiquit_lig_Bre1"/>
</dbReference>
<feature type="compositionally biased region" description="Basic and acidic residues" evidence="17">
    <location>
        <begin position="738"/>
        <end position="762"/>
    </location>
</feature>
<keyword evidence="9 15" id="KW-0862">Zinc</keyword>
<keyword evidence="6 15" id="KW-0479">Metal-binding</keyword>
<feature type="region of interest" description="Disordered" evidence="17">
    <location>
        <begin position="738"/>
        <end position="764"/>
    </location>
</feature>
<dbReference type="SMART" id="SM00184">
    <property type="entry name" value="RING"/>
    <property type="match status" value="1"/>
</dbReference>
<dbReference type="Proteomes" id="UP000305948">
    <property type="component" value="Unassembled WGS sequence"/>
</dbReference>
<dbReference type="PROSITE" id="PS00518">
    <property type="entry name" value="ZF_RING_1"/>
    <property type="match status" value="1"/>
</dbReference>
<evidence type="ECO:0000256" key="6">
    <source>
        <dbReference type="ARBA" id="ARBA00022723"/>
    </source>
</evidence>
<evidence type="ECO:0000313" key="19">
    <source>
        <dbReference type="EMBL" id="TFK54161.1"/>
    </source>
</evidence>
<feature type="domain" description="RING-type" evidence="18">
    <location>
        <begin position="776"/>
        <end position="815"/>
    </location>
</feature>
<evidence type="ECO:0000256" key="12">
    <source>
        <dbReference type="ARBA" id="ARBA00023242"/>
    </source>
</evidence>
<dbReference type="Gene3D" id="3.30.40.10">
    <property type="entry name" value="Zinc/RING finger domain, C3HC4 (zinc finger)"/>
    <property type="match status" value="1"/>
</dbReference>
<evidence type="ECO:0000256" key="10">
    <source>
        <dbReference type="ARBA" id="ARBA00022853"/>
    </source>
</evidence>
<dbReference type="PANTHER" id="PTHR23163">
    <property type="entry name" value="RING FINGER PROTEIN-RELATED"/>
    <property type="match status" value="1"/>
</dbReference>
<comment type="similarity">
    <text evidence="4 15">Belongs to the BRE1 family.</text>
</comment>
<dbReference type="InterPro" id="IPR058643">
    <property type="entry name" value="BRE1-like_CC"/>
</dbReference>
<feature type="compositionally biased region" description="Basic and acidic residues" evidence="17">
    <location>
        <begin position="234"/>
        <end position="243"/>
    </location>
</feature>
<evidence type="ECO:0000256" key="16">
    <source>
        <dbReference type="SAM" id="Coils"/>
    </source>
</evidence>
<dbReference type="EMBL" id="ML213506">
    <property type="protein sequence ID" value="TFK54161.1"/>
    <property type="molecule type" value="Genomic_DNA"/>
</dbReference>
<evidence type="ECO:0000256" key="7">
    <source>
        <dbReference type="ARBA" id="ARBA00022771"/>
    </source>
</evidence>